<protein>
    <submittedName>
        <fullName evidence="1">Uncharacterized protein</fullName>
    </submittedName>
</protein>
<sequence>TAHIQVIEGSETRQEIVKARILTPEEADKEIASTFKENNVNNPKA</sequence>
<proteinExistence type="predicted"/>
<name>X1PQS9_9ZZZZ</name>
<gene>
    <name evidence="1" type="ORF">S06H3_57290</name>
</gene>
<evidence type="ECO:0000313" key="1">
    <source>
        <dbReference type="EMBL" id="GAI58178.1"/>
    </source>
</evidence>
<organism evidence="1">
    <name type="scientific">marine sediment metagenome</name>
    <dbReference type="NCBI Taxonomy" id="412755"/>
    <lineage>
        <taxon>unclassified sequences</taxon>
        <taxon>metagenomes</taxon>
        <taxon>ecological metagenomes</taxon>
    </lineage>
</organism>
<comment type="caution">
    <text evidence="1">The sequence shown here is derived from an EMBL/GenBank/DDBJ whole genome shotgun (WGS) entry which is preliminary data.</text>
</comment>
<dbReference type="AlphaFoldDB" id="X1PQS9"/>
<feature type="non-terminal residue" evidence="1">
    <location>
        <position position="1"/>
    </location>
</feature>
<reference evidence="1" key="1">
    <citation type="journal article" date="2014" name="Front. Microbiol.">
        <title>High frequency of phylogenetically diverse reductive dehalogenase-homologous genes in deep subseafloor sedimentary metagenomes.</title>
        <authorList>
            <person name="Kawai M."/>
            <person name="Futagami T."/>
            <person name="Toyoda A."/>
            <person name="Takaki Y."/>
            <person name="Nishi S."/>
            <person name="Hori S."/>
            <person name="Arai W."/>
            <person name="Tsubouchi T."/>
            <person name="Morono Y."/>
            <person name="Uchiyama I."/>
            <person name="Ito T."/>
            <person name="Fujiyama A."/>
            <person name="Inagaki F."/>
            <person name="Takami H."/>
        </authorList>
    </citation>
    <scope>NUCLEOTIDE SEQUENCE</scope>
    <source>
        <strain evidence="1">Expedition CK06-06</strain>
    </source>
</reference>
<dbReference type="EMBL" id="BARV01036956">
    <property type="protein sequence ID" value="GAI58178.1"/>
    <property type="molecule type" value="Genomic_DNA"/>
</dbReference>
<accession>X1PQS9</accession>